<comment type="pathway">
    <text evidence="3">Lipid metabolism.</text>
</comment>
<keyword evidence="10" id="KW-0276">Fatty acid metabolism</keyword>
<evidence type="ECO:0000256" key="14">
    <source>
        <dbReference type="ARBA" id="ARBA00023004"/>
    </source>
</evidence>
<keyword evidence="7 20" id="KW-0812">Transmembrane</keyword>
<dbReference type="Gene3D" id="3.10.120.10">
    <property type="entry name" value="Cytochrome b5-like heme/steroid binding domain"/>
    <property type="match status" value="1"/>
</dbReference>
<evidence type="ECO:0000313" key="22">
    <source>
        <dbReference type="EMBL" id="KAI9264196.1"/>
    </source>
</evidence>
<proteinExistence type="inferred from homology"/>
<comment type="caution">
    <text evidence="22">The sequence shown here is derived from an EMBL/GenBank/DDBJ whole genome shotgun (WGS) entry which is preliminary data.</text>
</comment>
<evidence type="ECO:0000256" key="10">
    <source>
        <dbReference type="ARBA" id="ARBA00022832"/>
    </source>
</evidence>
<feature type="binding site" description="axial binding residue" evidence="19">
    <location>
        <position position="63"/>
    </location>
    <ligand>
        <name>heme</name>
        <dbReference type="ChEBI" id="CHEBI:30413"/>
    </ligand>
    <ligandPart>
        <name>Fe</name>
        <dbReference type="ChEBI" id="CHEBI:18248"/>
    </ligandPart>
</feature>
<dbReference type="AlphaFoldDB" id="A0AAD5KBA2"/>
<dbReference type="Pfam" id="PF04116">
    <property type="entry name" value="FA_hydroxylase"/>
    <property type="match status" value="1"/>
</dbReference>
<keyword evidence="15" id="KW-0443">Lipid metabolism</keyword>
<evidence type="ECO:0000256" key="11">
    <source>
        <dbReference type="ARBA" id="ARBA00022833"/>
    </source>
</evidence>
<evidence type="ECO:0000313" key="23">
    <source>
        <dbReference type="Proteomes" id="UP001209540"/>
    </source>
</evidence>
<keyword evidence="17" id="KW-0275">Fatty acid biosynthesis</keyword>
<feature type="binding site" evidence="18">
    <location>
        <position position="211"/>
    </location>
    <ligand>
        <name>Zn(2+)</name>
        <dbReference type="ChEBI" id="CHEBI:29105"/>
        <label>1</label>
    </ligand>
</feature>
<evidence type="ECO:0000256" key="2">
    <source>
        <dbReference type="ARBA" id="ARBA00004991"/>
    </source>
</evidence>
<evidence type="ECO:0000256" key="16">
    <source>
        <dbReference type="ARBA" id="ARBA00023136"/>
    </source>
</evidence>
<dbReference type="FunFam" id="3.10.120.10:FF:000002">
    <property type="entry name" value="Cytochrome b5 type B"/>
    <property type="match status" value="1"/>
</dbReference>
<evidence type="ECO:0000256" key="7">
    <source>
        <dbReference type="ARBA" id="ARBA00022692"/>
    </source>
</evidence>
<comment type="cofactor">
    <cofactor evidence="19">
        <name>Fe cation</name>
        <dbReference type="ChEBI" id="CHEBI:24875"/>
    </cofactor>
</comment>
<keyword evidence="23" id="KW-1185">Reference proteome</keyword>
<evidence type="ECO:0000256" key="12">
    <source>
        <dbReference type="ARBA" id="ARBA00022989"/>
    </source>
</evidence>
<dbReference type="PROSITE" id="PS50255">
    <property type="entry name" value="CYTOCHROME_B5_2"/>
    <property type="match status" value="1"/>
</dbReference>
<dbReference type="GO" id="GO:0005506">
    <property type="term" value="F:iron ion binding"/>
    <property type="evidence" value="ECO:0007669"/>
    <property type="project" value="InterPro"/>
</dbReference>
<dbReference type="PIRSF" id="PIRSF005149">
    <property type="entry name" value="IPC-B_HD"/>
    <property type="match status" value="1"/>
</dbReference>
<keyword evidence="8 18" id="KW-0479">Metal-binding</keyword>
<feature type="transmembrane region" description="Helical" evidence="20">
    <location>
        <begin position="248"/>
        <end position="268"/>
    </location>
</feature>
<feature type="domain" description="Cytochrome b5 heme-binding" evidence="21">
    <location>
        <begin position="1"/>
        <end position="80"/>
    </location>
</feature>
<evidence type="ECO:0000256" key="1">
    <source>
        <dbReference type="ARBA" id="ARBA00004477"/>
    </source>
</evidence>
<feature type="binding site" evidence="18">
    <location>
        <position position="285"/>
    </location>
    <ligand>
        <name>Zn(2+)</name>
        <dbReference type="ChEBI" id="CHEBI:29105"/>
        <label>1</label>
    </ligand>
</feature>
<dbReference type="EMBL" id="JAIXMP010000012">
    <property type="protein sequence ID" value="KAI9264196.1"/>
    <property type="molecule type" value="Genomic_DNA"/>
</dbReference>
<dbReference type="InterPro" id="IPR018506">
    <property type="entry name" value="Cyt_B5_heme-BS"/>
</dbReference>
<dbReference type="PANTHER" id="PTHR12863:SF1">
    <property type="entry name" value="FATTY ACID 2-HYDROXYLASE"/>
    <property type="match status" value="1"/>
</dbReference>
<evidence type="ECO:0000256" key="3">
    <source>
        <dbReference type="ARBA" id="ARBA00005189"/>
    </source>
</evidence>
<dbReference type="GO" id="GO:0006633">
    <property type="term" value="P:fatty acid biosynthetic process"/>
    <property type="evidence" value="ECO:0007669"/>
    <property type="project" value="UniProtKB-KW"/>
</dbReference>
<feature type="binding site" evidence="18">
    <location>
        <position position="288"/>
    </location>
    <ligand>
        <name>Zn(2+)</name>
        <dbReference type="ChEBI" id="CHEBI:29105"/>
        <label>1</label>
    </ligand>
</feature>
<feature type="binding site" evidence="18">
    <location>
        <position position="265"/>
    </location>
    <ligand>
        <name>Zn(2+)</name>
        <dbReference type="ChEBI" id="CHEBI:29105"/>
        <label>1</label>
    </ligand>
</feature>
<evidence type="ECO:0000256" key="15">
    <source>
        <dbReference type="ARBA" id="ARBA00023098"/>
    </source>
</evidence>
<feature type="transmembrane region" description="Helical" evidence="20">
    <location>
        <begin position="220"/>
        <end position="242"/>
    </location>
</feature>
<keyword evidence="16 20" id="KW-0472">Membrane</keyword>
<evidence type="ECO:0000256" key="6">
    <source>
        <dbReference type="ARBA" id="ARBA00022617"/>
    </source>
</evidence>
<keyword evidence="5" id="KW-0444">Lipid biosynthesis</keyword>
<evidence type="ECO:0000256" key="4">
    <source>
        <dbReference type="ARBA" id="ARBA00005747"/>
    </source>
</evidence>
<evidence type="ECO:0000259" key="21">
    <source>
        <dbReference type="PROSITE" id="PS50255"/>
    </source>
</evidence>
<feature type="binding site" evidence="18">
    <location>
        <position position="210"/>
    </location>
    <ligand>
        <name>Zn(2+)</name>
        <dbReference type="ChEBI" id="CHEBI:29105"/>
        <label>1</label>
    </ligand>
</feature>
<sequence length="314" mass="36697">MVSFTASQVMEHQDTHSCWIIYKNKVYNVTDFVSDHPGGRDILLEYAGTDITDVLGEESLHTHSDAAYELLDEYYIGDLDNNGFLDLRQPLFPQLWNATWSKDFYLEQVHRPRFVPYYVPYFSQPWLDVLSHTPWYVVPMIWIPFVCYQLWRSVNSYNGSTMGALEGFSGGVFFWTLLEYGLHRFVFHLDDWLPDHPIALLFHFTLHGIHHHMPMDRLRLVMPPALAAVIGFPIIRSMHILFHTSTAHAVVAGAYFGYICYDCIHYYLHHAQVIRIHFGEMKRYHLAHHYKDFEGGYGITSKIWDIVFGTTLKT</sequence>
<dbReference type="SUPFAM" id="SSF55856">
    <property type="entry name" value="Cytochrome b5-like heme/steroid binding domain"/>
    <property type="match status" value="1"/>
</dbReference>
<evidence type="ECO:0000256" key="20">
    <source>
        <dbReference type="SAM" id="Phobius"/>
    </source>
</evidence>
<dbReference type="Pfam" id="PF00173">
    <property type="entry name" value="Cyt-b5"/>
    <property type="match status" value="1"/>
</dbReference>
<evidence type="ECO:0000256" key="8">
    <source>
        <dbReference type="ARBA" id="ARBA00022723"/>
    </source>
</evidence>
<comment type="subcellular location">
    <subcellularLocation>
        <location evidence="1">Endoplasmic reticulum membrane</location>
        <topology evidence="1">Multi-pass membrane protein</topology>
    </subcellularLocation>
</comment>
<evidence type="ECO:0000256" key="9">
    <source>
        <dbReference type="ARBA" id="ARBA00022824"/>
    </source>
</evidence>
<dbReference type="InterPro" id="IPR014430">
    <property type="entry name" value="Scs7"/>
</dbReference>
<dbReference type="SMART" id="SM01117">
    <property type="entry name" value="Cyt-b5"/>
    <property type="match status" value="1"/>
</dbReference>
<dbReference type="InterPro" id="IPR001199">
    <property type="entry name" value="Cyt_B5-like_heme/steroid-bd"/>
</dbReference>
<dbReference type="Proteomes" id="UP001209540">
    <property type="component" value="Unassembled WGS sequence"/>
</dbReference>
<feature type="binding site" evidence="18">
    <location>
        <position position="207"/>
    </location>
    <ligand>
        <name>Zn(2+)</name>
        <dbReference type="ChEBI" id="CHEBI:29105"/>
        <label>1</label>
    </ligand>
</feature>
<feature type="binding site" evidence="18">
    <location>
        <position position="269"/>
    </location>
    <ligand>
        <name>Zn(2+)</name>
        <dbReference type="ChEBI" id="CHEBI:29105"/>
        <label>1</label>
    </ligand>
</feature>
<dbReference type="PROSITE" id="PS00191">
    <property type="entry name" value="CYTOCHROME_B5_1"/>
    <property type="match status" value="1"/>
</dbReference>
<keyword evidence="14 19" id="KW-0408">Iron</keyword>
<comment type="cofactor">
    <cofactor evidence="18">
        <name>Zn(2+)</name>
        <dbReference type="ChEBI" id="CHEBI:29105"/>
    </cofactor>
    <text evidence="18">Binds 2 Zn(2+) ions per subunit that likely form a catalytic dimetal center.</text>
</comment>
<dbReference type="PANTHER" id="PTHR12863">
    <property type="entry name" value="FATTY ACID HYDROXYLASE"/>
    <property type="match status" value="1"/>
</dbReference>
<dbReference type="InterPro" id="IPR036400">
    <property type="entry name" value="Cyt_B5-like_heme/steroid_sf"/>
</dbReference>
<protein>
    <recommendedName>
        <fullName evidence="21">Cytochrome b5 heme-binding domain-containing protein</fullName>
    </recommendedName>
</protein>
<dbReference type="InterPro" id="IPR006694">
    <property type="entry name" value="Fatty_acid_hydroxylase"/>
</dbReference>
<feature type="binding site" description="axial binding residue" evidence="19">
    <location>
        <position position="36"/>
    </location>
    <ligand>
        <name>heme</name>
        <dbReference type="ChEBI" id="CHEBI:30413"/>
    </ligand>
    <ligandPart>
        <name>Fe</name>
        <dbReference type="ChEBI" id="CHEBI:18248"/>
    </ligandPart>
</feature>
<comment type="similarity">
    <text evidence="4">Belongs to the sterol desaturase family. SCS7 subfamily.</text>
</comment>
<comment type="pathway">
    <text evidence="2">Sphingolipid metabolism.</text>
</comment>
<dbReference type="GO" id="GO:0080132">
    <property type="term" value="F:fatty acid 2-hydroxylase activity"/>
    <property type="evidence" value="ECO:0007669"/>
    <property type="project" value="InterPro"/>
</dbReference>
<dbReference type="GO" id="GO:0005789">
    <property type="term" value="C:endoplasmic reticulum membrane"/>
    <property type="evidence" value="ECO:0007669"/>
    <property type="project" value="UniProtKB-SubCell"/>
</dbReference>
<keyword evidence="9" id="KW-0256">Endoplasmic reticulum</keyword>
<evidence type="ECO:0000256" key="18">
    <source>
        <dbReference type="PIRSR" id="PIRSR005149-1"/>
    </source>
</evidence>
<feature type="binding site" evidence="18">
    <location>
        <position position="188"/>
    </location>
    <ligand>
        <name>Zn(2+)</name>
        <dbReference type="ChEBI" id="CHEBI:29105"/>
        <label>1</label>
    </ligand>
</feature>
<keyword evidence="6 19" id="KW-0349">Heme</keyword>
<keyword evidence="11 18" id="KW-0862">Zinc</keyword>
<gene>
    <name evidence="22" type="ORF">BDA99DRAFT_546901</name>
</gene>
<reference evidence="22" key="1">
    <citation type="journal article" date="2022" name="IScience">
        <title>Evolution of zygomycete secretomes and the origins of terrestrial fungal ecologies.</title>
        <authorList>
            <person name="Chang Y."/>
            <person name="Wang Y."/>
            <person name="Mondo S."/>
            <person name="Ahrendt S."/>
            <person name="Andreopoulos W."/>
            <person name="Barry K."/>
            <person name="Beard J."/>
            <person name="Benny G.L."/>
            <person name="Blankenship S."/>
            <person name="Bonito G."/>
            <person name="Cuomo C."/>
            <person name="Desiro A."/>
            <person name="Gervers K.A."/>
            <person name="Hundley H."/>
            <person name="Kuo A."/>
            <person name="LaButti K."/>
            <person name="Lang B.F."/>
            <person name="Lipzen A."/>
            <person name="O'Donnell K."/>
            <person name="Pangilinan J."/>
            <person name="Reynolds N."/>
            <person name="Sandor L."/>
            <person name="Smith M.E."/>
            <person name="Tsang A."/>
            <person name="Grigoriev I.V."/>
            <person name="Stajich J.E."/>
            <person name="Spatafora J.W."/>
        </authorList>
    </citation>
    <scope>NUCLEOTIDE SEQUENCE</scope>
    <source>
        <strain evidence="22">RSA 2281</strain>
    </source>
</reference>
<organism evidence="22 23">
    <name type="scientific">Phascolomyces articulosus</name>
    <dbReference type="NCBI Taxonomy" id="60185"/>
    <lineage>
        <taxon>Eukaryota</taxon>
        <taxon>Fungi</taxon>
        <taxon>Fungi incertae sedis</taxon>
        <taxon>Mucoromycota</taxon>
        <taxon>Mucoromycotina</taxon>
        <taxon>Mucoromycetes</taxon>
        <taxon>Mucorales</taxon>
        <taxon>Lichtheimiaceae</taxon>
        <taxon>Phascolomyces</taxon>
    </lineage>
</organism>
<feature type="binding site" evidence="18">
    <location>
        <position position="289"/>
    </location>
    <ligand>
        <name>Zn(2+)</name>
        <dbReference type="ChEBI" id="CHEBI:29105"/>
        <label>1</label>
    </ligand>
</feature>
<feature type="binding site" evidence="18">
    <location>
        <position position="183"/>
    </location>
    <ligand>
        <name>Zn(2+)</name>
        <dbReference type="ChEBI" id="CHEBI:29105"/>
        <label>1</label>
    </ligand>
</feature>
<evidence type="ECO:0000256" key="17">
    <source>
        <dbReference type="ARBA" id="ARBA00023160"/>
    </source>
</evidence>
<accession>A0AAD5KBA2</accession>
<reference evidence="22" key="2">
    <citation type="submission" date="2023-02" db="EMBL/GenBank/DDBJ databases">
        <authorList>
            <consortium name="DOE Joint Genome Institute"/>
            <person name="Mondo S.J."/>
            <person name="Chang Y."/>
            <person name="Wang Y."/>
            <person name="Ahrendt S."/>
            <person name="Andreopoulos W."/>
            <person name="Barry K."/>
            <person name="Beard J."/>
            <person name="Benny G.L."/>
            <person name="Blankenship S."/>
            <person name="Bonito G."/>
            <person name="Cuomo C."/>
            <person name="Desiro A."/>
            <person name="Gervers K.A."/>
            <person name="Hundley H."/>
            <person name="Kuo A."/>
            <person name="LaButti K."/>
            <person name="Lang B.F."/>
            <person name="Lipzen A."/>
            <person name="O'Donnell K."/>
            <person name="Pangilinan J."/>
            <person name="Reynolds N."/>
            <person name="Sandor L."/>
            <person name="Smith M.W."/>
            <person name="Tsang A."/>
            <person name="Grigoriev I.V."/>
            <person name="Stajich J.E."/>
            <person name="Spatafora J.W."/>
        </authorList>
    </citation>
    <scope>NUCLEOTIDE SEQUENCE</scope>
    <source>
        <strain evidence="22">RSA 2281</strain>
    </source>
</reference>
<evidence type="ECO:0000256" key="19">
    <source>
        <dbReference type="PIRSR" id="PIRSR005149-50"/>
    </source>
</evidence>
<keyword evidence="12 20" id="KW-1133">Transmembrane helix</keyword>
<dbReference type="PRINTS" id="PR00363">
    <property type="entry name" value="CYTOCHROMEB5"/>
</dbReference>
<evidence type="ECO:0000256" key="5">
    <source>
        <dbReference type="ARBA" id="ARBA00022516"/>
    </source>
</evidence>
<dbReference type="GO" id="GO:0020037">
    <property type="term" value="F:heme binding"/>
    <property type="evidence" value="ECO:0007669"/>
    <property type="project" value="InterPro"/>
</dbReference>
<evidence type="ECO:0000256" key="13">
    <source>
        <dbReference type="ARBA" id="ARBA00023002"/>
    </source>
</evidence>
<keyword evidence="13" id="KW-0560">Oxidoreductase</keyword>
<name>A0AAD5KBA2_9FUNG</name>